<dbReference type="GeneID" id="29124069"/>
<protein>
    <submittedName>
        <fullName evidence="1">Uncharacterized protein</fullName>
    </submittedName>
</protein>
<organism evidence="1 2">
    <name type="scientific">Cyanophage S-RIM50</name>
    <dbReference type="NCBI Taxonomy" id="687803"/>
    <lineage>
        <taxon>Viruses</taxon>
        <taxon>Duplodnaviria</taxon>
        <taxon>Heunggongvirae</taxon>
        <taxon>Uroviricota</taxon>
        <taxon>Caudoviricetes</taxon>
        <taxon>Pantevenvirales</taxon>
        <taxon>Kyanoviridae</taxon>
        <taxon>Neptunevirus</taxon>
        <taxon>Neptunevirus srim50</taxon>
    </lineage>
</organism>
<name>A0A127KLC4_9CAUD</name>
<dbReference type="RefSeq" id="YP_009302146.1">
    <property type="nucleotide sequence ID" value="NC_031242.1"/>
</dbReference>
<evidence type="ECO:0000313" key="2">
    <source>
        <dbReference type="Proteomes" id="UP000201797"/>
    </source>
</evidence>
<sequence length="61" mass="7093">MEGKPNTINLKLYHVTFYSSSQDERGDATNFAKWCLSYTWRQTLKSNSPAARKSIHSPSRW</sequence>
<dbReference type="Proteomes" id="UP000201797">
    <property type="component" value="Segment"/>
</dbReference>
<dbReference type="EMBL" id="KU594605">
    <property type="protein sequence ID" value="AMO42847.1"/>
    <property type="molecule type" value="Genomic_DNA"/>
</dbReference>
<dbReference type="KEGG" id="vg:29124069"/>
<evidence type="ECO:0000313" key="1">
    <source>
        <dbReference type="EMBL" id="AMO42847.1"/>
    </source>
</evidence>
<gene>
    <name evidence="1" type="ORF">R290704_065</name>
</gene>
<keyword evidence="2" id="KW-1185">Reference proteome</keyword>
<reference evidence="1 2" key="1">
    <citation type="submission" date="2016-01" db="EMBL/GenBank/DDBJ databases">
        <title>The genomic content and context of auxiliary metabolic genes in marine cyanophages.</title>
        <authorList>
            <person name="Marston M.F."/>
            <person name="Martiny J.B.H."/>
            <person name="Crummett L.T."/>
        </authorList>
    </citation>
    <scope>NUCLEOTIDE SEQUENCE [LARGE SCALE GENOMIC DNA]</scope>
    <source>
        <strain evidence="1">RW_29_0704</strain>
    </source>
</reference>
<proteinExistence type="predicted"/>
<accession>A0A127KLC4</accession>